<evidence type="ECO:0000259" key="3">
    <source>
        <dbReference type="Pfam" id="PF02230"/>
    </source>
</evidence>
<feature type="domain" description="Phospholipase/carboxylesterase/thioesterase" evidence="3">
    <location>
        <begin position="33"/>
        <end position="217"/>
    </location>
</feature>
<protein>
    <recommendedName>
        <fullName evidence="3">Phospholipase/carboxylesterase/thioesterase domain-containing protein</fullName>
    </recommendedName>
</protein>
<dbReference type="AlphaFoldDB" id="A0A6J4L5T1"/>
<evidence type="ECO:0000256" key="1">
    <source>
        <dbReference type="ARBA" id="ARBA00006499"/>
    </source>
</evidence>
<organism evidence="4">
    <name type="scientific">uncultured Friedmanniella sp</name>
    <dbReference type="NCBI Taxonomy" id="335381"/>
    <lineage>
        <taxon>Bacteria</taxon>
        <taxon>Bacillati</taxon>
        <taxon>Actinomycetota</taxon>
        <taxon>Actinomycetes</taxon>
        <taxon>Propionibacteriales</taxon>
        <taxon>Nocardioidaceae</taxon>
        <taxon>Friedmanniella</taxon>
        <taxon>environmental samples</taxon>
    </lineage>
</organism>
<dbReference type="EMBL" id="CADCTT010000309">
    <property type="protein sequence ID" value="CAA9323746.1"/>
    <property type="molecule type" value="Genomic_DNA"/>
</dbReference>
<reference evidence="4" key="1">
    <citation type="submission" date="2020-02" db="EMBL/GenBank/DDBJ databases">
        <authorList>
            <person name="Meier V. D."/>
        </authorList>
    </citation>
    <scope>NUCLEOTIDE SEQUENCE</scope>
    <source>
        <strain evidence="4">AVDCRST_MAG61</strain>
    </source>
</reference>
<dbReference type="PANTHER" id="PTHR10655">
    <property type="entry name" value="LYSOPHOSPHOLIPASE-RELATED"/>
    <property type="match status" value="1"/>
</dbReference>
<dbReference type="SUPFAM" id="SSF53474">
    <property type="entry name" value="alpha/beta-Hydrolases"/>
    <property type="match status" value="1"/>
</dbReference>
<keyword evidence="2" id="KW-0378">Hydrolase</keyword>
<dbReference type="InterPro" id="IPR003140">
    <property type="entry name" value="PLipase/COase/thioEstase"/>
</dbReference>
<comment type="similarity">
    <text evidence="1">Belongs to the AB hydrolase superfamily. AB hydrolase 2 family.</text>
</comment>
<dbReference type="InterPro" id="IPR050565">
    <property type="entry name" value="LYPA1-2/EST-like"/>
</dbReference>
<dbReference type="Gene3D" id="3.40.50.1820">
    <property type="entry name" value="alpha/beta hydrolase"/>
    <property type="match status" value="1"/>
</dbReference>
<sequence>MGDAAGTLGLVRADLSGALDPDQVWWSEPEEQRAGRPLLVLLHGHGMDEQMGADVRHQLPAELVLASIRGPLRVRNGYGWFRLDQSLRLEQVDEAAHRVAAWTAAQTGHPTVGMLGFSQGSSVGLQAMRLAPDLFGYGVVLSGFAVPLPVAGDAELRRRRPPVFSGRGDADPLIPAPLVTLTDQWLAEHTTLTSRVYRGLGHHVSAAEIADLAAFLRDRLAVPEG</sequence>
<evidence type="ECO:0000313" key="4">
    <source>
        <dbReference type="EMBL" id="CAA9323746.1"/>
    </source>
</evidence>
<dbReference type="Pfam" id="PF02230">
    <property type="entry name" value="Abhydrolase_2"/>
    <property type="match status" value="1"/>
</dbReference>
<proteinExistence type="inferred from homology"/>
<name>A0A6J4L5T1_9ACTN</name>
<dbReference type="PANTHER" id="PTHR10655:SF17">
    <property type="entry name" value="LYSOPHOSPHOLIPASE-LIKE PROTEIN 1"/>
    <property type="match status" value="1"/>
</dbReference>
<accession>A0A6J4L5T1</accession>
<gene>
    <name evidence="4" type="ORF">AVDCRST_MAG61-2655</name>
</gene>
<dbReference type="GO" id="GO:0016787">
    <property type="term" value="F:hydrolase activity"/>
    <property type="evidence" value="ECO:0007669"/>
    <property type="project" value="UniProtKB-KW"/>
</dbReference>
<dbReference type="InterPro" id="IPR029058">
    <property type="entry name" value="AB_hydrolase_fold"/>
</dbReference>
<evidence type="ECO:0000256" key="2">
    <source>
        <dbReference type="ARBA" id="ARBA00022801"/>
    </source>
</evidence>